<feature type="domain" description="Root UVB sensitive protein C-terminal" evidence="8">
    <location>
        <begin position="286"/>
        <end position="454"/>
    </location>
</feature>
<keyword evidence="4 6" id="KW-1133">Transmembrane helix</keyword>
<dbReference type="Pfam" id="PF04884">
    <property type="entry name" value="UVB_sens_prot"/>
    <property type="match status" value="1"/>
</dbReference>
<evidence type="ECO:0000313" key="10">
    <source>
        <dbReference type="Proteomes" id="UP001292094"/>
    </source>
</evidence>
<evidence type="ECO:0000256" key="1">
    <source>
        <dbReference type="ARBA" id="ARBA00004370"/>
    </source>
</evidence>
<dbReference type="InterPro" id="IPR006968">
    <property type="entry name" value="RUS_fam"/>
</dbReference>
<evidence type="ECO:0000259" key="8">
    <source>
        <dbReference type="Pfam" id="PF24160"/>
    </source>
</evidence>
<dbReference type="PANTHER" id="PTHR12770">
    <property type="entry name" value="RUS1 FAMILY PROTEIN C16ORF58"/>
    <property type="match status" value="1"/>
</dbReference>
<dbReference type="Pfam" id="PF24160">
    <property type="entry name" value="UVB_sens_C"/>
    <property type="match status" value="1"/>
</dbReference>
<protein>
    <recommendedName>
        <fullName evidence="11">RUS family member 1</fullName>
    </recommendedName>
</protein>
<name>A0AAE1QAU4_9EUCA</name>
<gene>
    <name evidence="9" type="ORF">Pmani_006153</name>
</gene>
<dbReference type="GO" id="GO:0016020">
    <property type="term" value="C:membrane"/>
    <property type="evidence" value="ECO:0007669"/>
    <property type="project" value="UniProtKB-SubCell"/>
</dbReference>
<feature type="transmembrane region" description="Helical" evidence="6">
    <location>
        <begin position="165"/>
        <end position="187"/>
    </location>
</feature>
<dbReference type="PANTHER" id="PTHR12770:SF31">
    <property type="entry name" value="RUS FAMILY MEMBER 1"/>
    <property type="match status" value="1"/>
</dbReference>
<sequence>MAGSKALLYREKKGQSARHNTYVFQDSNNSFIEVTTHEERQTVNRLQDRGGRWLRDVFLPQGYPESVSPDYLHYQFWDSLQAYCSSIAGALSLQATLTGLGVGEGTATPLAATLTWLLKDGSGMIASIAFAYWRGSQLDCNSKQWRLFADVANDAKHFVQLLGPLLPVPFLVVMCVSAVMLSLVGVAGGATRAAFSQHQARRENMADVSAKDGSQETMVNLAALITSITLLPTITASLLLTWLTFVVCVVLHLYTNYRAVRSIRMESLNRPRLLSALHSWFSSASVPTVEEANMQEPLLFGPAFIPAYFPHGFSLYLACSLQWALHRCLGREGKVQELYTTTMANFDKDNYLLCGNLRERQLHIIYRTGITSRQELEAVFTAYLCVLNFVHASEGCVLSAEYVAHGIRKNTPDSEIILASKQLAKKIFPAFRDSLAGKGWHIHKLLLAADEWRLT</sequence>
<comment type="similarity">
    <text evidence="2">Belongs to the RUS1 family.</text>
</comment>
<organism evidence="9 10">
    <name type="scientific">Petrolisthes manimaculis</name>
    <dbReference type="NCBI Taxonomy" id="1843537"/>
    <lineage>
        <taxon>Eukaryota</taxon>
        <taxon>Metazoa</taxon>
        <taxon>Ecdysozoa</taxon>
        <taxon>Arthropoda</taxon>
        <taxon>Crustacea</taxon>
        <taxon>Multicrustacea</taxon>
        <taxon>Malacostraca</taxon>
        <taxon>Eumalacostraca</taxon>
        <taxon>Eucarida</taxon>
        <taxon>Decapoda</taxon>
        <taxon>Pleocyemata</taxon>
        <taxon>Anomura</taxon>
        <taxon>Galatheoidea</taxon>
        <taxon>Porcellanidae</taxon>
        <taxon>Petrolisthes</taxon>
    </lineage>
</organism>
<evidence type="ECO:0000256" key="5">
    <source>
        <dbReference type="ARBA" id="ARBA00023136"/>
    </source>
</evidence>
<evidence type="ECO:0000256" key="2">
    <source>
        <dbReference type="ARBA" id="ARBA00007558"/>
    </source>
</evidence>
<proteinExistence type="inferred from homology"/>
<accession>A0AAE1QAU4</accession>
<feature type="domain" description="Protein root UVB sensitive/RUS" evidence="7">
    <location>
        <begin position="52"/>
        <end position="282"/>
    </location>
</feature>
<dbReference type="EMBL" id="JAWZYT010000469">
    <property type="protein sequence ID" value="KAK4323129.1"/>
    <property type="molecule type" value="Genomic_DNA"/>
</dbReference>
<dbReference type="AlphaFoldDB" id="A0AAE1QAU4"/>
<evidence type="ECO:0000313" key="9">
    <source>
        <dbReference type="EMBL" id="KAK4323129.1"/>
    </source>
</evidence>
<comment type="subcellular location">
    <subcellularLocation>
        <location evidence="1">Membrane</location>
    </subcellularLocation>
</comment>
<dbReference type="InterPro" id="IPR055412">
    <property type="entry name" value="UVB_sens_C"/>
</dbReference>
<reference evidence="9" key="1">
    <citation type="submission" date="2023-11" db="EMBL/GenBank/DDBJ databases">
        <title>Genome assemblies of two species of porcelain crab, Petrolisthes cinctipes and Petrolisthes manimaculis (Anomura: Porcellanidae).</title>
        <authorList>
            <person name="Angst P."/>
        </authorList>
    </citation>
    <scope>NUCLEOTIDE SEQUENCE</scope>
    <source>
        <strain evidence="9">PB745_02</strain>
        <tissue evidence="9">Gill</tissue>
    </source>
</reference>
<feature type="transmembrane region" description="Helical" evidence="6">
    <location>
        <begin position="221"/>
        <end position="254"/>
    </location>
</feature>
<evidence type="ECO:0000256" key="3">
    <source>
        <dbReference type="ARBA" id="ARBA00022692"/>
    </source>
</evidence>
<keyword evidence="10" id="KW-1185">Reference proteome</keyword>
<evidence type="ECO:0000256" key="4">
    <source>
        <dbReference type="ARBA" id="ARBA00022989"/>
    </source>
</evidence>
<evidence type="ECO:0008006" key="11">
    <source>
        <dbReference type="Google" id="ProtNLM"/>
    </source>
</evidence>
<dbReference type="InterPro" id="IPR054549">
    <property type="entry name" value="UVB_sens_RUS_dom"/>
</dbReference>
<evidence type="ECO:0000256" key="6">
    <source>
        <dbReference type="SAM" id="Phobius"/>
    </source>
</evidence>
<keyword evidence="5 6" id="KW-0472">Membrane</keyword>
<keyword evidence="3 6" id="KW-0812">Transmembrane</keyword>
<dbReference type="Proteomes" id="UP001292094">
    <property type="component" value="Unassembled WGS sequence"/>
</dbReference>
<evidence type="ECO:0000259" key="7">
    <source>
        <dbReference type="Pfam" id="PF04884"/>
    </source>
</evidence>
<comment type="caution">
    <text evidence="9">The sequence shown here is derived from an EMBL/GenBank/DDBJ whole genome shotgun (WGS) entry which is preliminary data.</text>
</comment>